<organism evidence="1 2">
    <name type="scientific">Collybia nuda</name>
    <dbReference type="NCBI Taxonomy" id="64659"/>
    <lineage>
        <taxon>Eukaryota</taxon>
        <taxon>Fungi</taxon>
        <taxon>Dikarya</taxon>
        <taxon>Basidiomycota</taxon>
        <taxon>Agaricomycotina</taxon>
        <taxon>Agaricomycetes</taxon>
        <taxon>Agaricomycetidae</taxon>
        <taxon>Agaricales</taxon>
        <taxon>Tricholomatineae</taxon>
        <taxon>Clitocybaceae</taxon>
        <taxon>Collybia</taxon>
    </lineage>
</organism>
<dbReference type="Gene3D" id="3.30.70.1240">
    <property type="entry name" value="DOPA-like domains"/>
    <property type="match status" value="1"/>
</dbReference>
<evidence type="ECO:0000313" key="2">
    <source>
        <dbReference type="Proteomes" id="UP000807353"/>
    </source>
</evidence>
<dbReference type="AlphaFoldDB" id="A0A9P5Y739"/>
<dbReference type="InterPro" id="IPR023389">
    <property type="entry name" value="DOPA-like_sf"/>
</dbReference>
<name>A0A9P5Y739_9AGAR</name>
<sequence>MASKPPTDLETVLNSEIKEWHFHIYFHQRNASEHHAALELRDAVLRLRRDGAFVAVPLFRVNTEPIGPHPVGSYEIWVPAETFSAVFSYLCMNRGQLSILVHPLTRDQRRYDFVLLPRTPSDHEIRNAWIGPPFPLDLETLPVRSAEVPLQYSTLKLGYSATQSPFSLEERRRLGANIEAILSREKEAARAPPRE</sequence>
<protein>
    <submittedName>
        <fullName evidence="1">DOPA-like domain-containing protein</fullName>
    </submittedName>
</protein>
<gene>
    <name evidence="1" type="ORF">BDZ94DRAFT_1320932</name>
</gene>
<accession>A0A9P5Y739</accession>
<evidence type="ECO:0000313" key="1">
    <source>
        <dbReference type="EMBL" id="KAF9464553.1"/>
    </source>
</evidence>
<keyword evidence="2" id="KW-1185">Reference proteome</keyword>
<dbReference type="EMBL" id="MU150253">
    <property type="protein sequence ID" value="KAF9464553.1"/>
    <property type="molecule type" value="Genomic_DNA"/>
</dbReference>
<proteinExistence type="predicted"/>
<dbReference type="PANTHER" id="PTHR36423:SF2">
    <property type="entry name" value="AFR070WP"/>
    <property type="match status" value="1"/>
</dbReference>
<dbReference type="PANTHER" id="PTHR36423">
    <property type="entry name" value="AFR070WP"/>
    <property type="match status" value="1"/>
</dbReference>
<dbReference type="OrthoDB" id="9970095at2759"/>
<dbReference type="SUPFAM" id="SSF143410">
    <property type="entry name" value="DOPA-like"/>
    <property type="match status" value="1"/>
</dbReference>
<reference evidence="1" key="1">
    <citation type="submission" date="2020-11" db="EMBL/GenBank/DDBJ databases">
        <authorList>
            <consortium name="DOE Joint Genome Institute"/>
            <person name="Ahrendt S."/>
            <person name="Riley R."/>
            <person name="Andreopoulos W."/>
            <person name="Labutti K."/>
            <person name="Pangilinan J."/>
            <person name="Ruiz-Duenas F.J."/>
            <person name="Barrasa J.M."/>
            <person name="Sanchez-Garcia M."/>
            <person name="Camarero S."/>
            <person name="Miyauchi S."/>
            <person name="Serrano A."/>
            <person name="Linde D."/>
            <person name="Babiker R."/>
            <person name="Drula E."/>
            <person name="Ayuso-Fernandez I."/>
            <person name="Pacheco R."/>
            <person name="Padilla G."/>
            <person name="Ferreira P."/>
            <person name="Barriuso J."/>
            <person name="Kellner H."/>
            <person name="Castanera R."/>
            <person name="Alfaro M."/>
            <person name="Ramirez L."/>
            <person name="Pisabarro A.G."/>
            <person name="Kuo A."/>
            <person name="Tritt A."/>
            <person name="Lipzen A."/>
            <person name="He G."/>
            <person name="Yan M."/>
            <person name="Ng V."/>
            <person name="Cullen D."/>
            <person name="Martin F."/>
            <person name="Rosso M.-N."/>
            <person name="Henrissat B."/>
            <person name="Hibbett D."/>
            <person name="Martinez A.T."/>
            <person name="Grigoriev I.V."/>
        </authorList>
    </citation>
    <scope>NUCLEOTIDE SEQUENCE</scope>
    <source>
        <strain evidence="1">CBS 247.69</strain>
    </source>
</reference>
<dbReference type="Pfam" id="PF08883">
    <property type="entry name" value="DOPA_dioxygen"/>
    <property type="match status" value="1"/>
</dbReference>
<dbReference type="InterPro" id="IPR014980">
    <property type="entry name" value="DOPA_dioxygen"/>
</dbReference>
<comment type="caution">
    <text evidence="1">The sequence shown here is derived from an EMBL/GenBank/DDBJ whole genome shotgun (WGS) entry which is preliminary data.</text>
</comment>
<dbReference type="Proteomes" id="UP000807353">
    <property type="component" value="Unassembled WGS sequence"/>
</dbReference>